<evidence type="ECO:0000256" key="1">
    <source>
        <dbReference type="SAM" id="MobiDB-lite"/>
    </source>
</evidence>
<evidence type="ECO:0000313" key="4">
    <source>
        <dbReference type="Proteomes" id="UP000598467"/>
    </source>
</evidence>
<dbReference type="EMBL" id="JABFCZ010000013">
    <property type="protein sequence ID" value="MBD1547127.1"/>
    <property type="molecule type" value="Genomic_DNA"/>
</dbReference>
<organism evidence="3 4">
    <name type="scientific">Roseibium aggregatum</name>
    <dbReference type="NCBI Taxonomy" id="187304"/>
    <lineage>
        <taxon>Bacteria</taxon>
        <taxon>Pseudomonadati</taxon>
        <taxon>Pseudomonadota</taxon>
        <taxon>Alphaproteobacteria</taxon>
        <taxon>Hyphomicrobiales</taxon>
        <taxon>Stappiaceae</taxon>
        <taxon>Roseibium</taxon>
    </lineage>
</organism>
<evidence type="ECO:0000313" key="3">
    <source>
        <dbReference type="EMBL" id="MBD1547127.1"/>
    </source>
</evidence>
<dbReference type="RefSeq" id="WP_190291885.1">
    <property type="nucleotide sequence ID" value="NZ_JABFCZ010000013.1"/>
</dbReference>
<accession>A0A926P4W2</accession>
<comment type="caution">
    <text evidence="3">The sequence shown here is derived from an EMBL/GenBank/DDBJ whole genome shotgun (WGS) entry which is preliminary data.</text>
</comment>
<protein>
    <submittedName>
        <fullName evidence="3">DUF930 domain-containing protein</fullName>
    </submittedName>
</protein>
<keyword evidence="2" id="KW-1133">Transmembrane helix</keyword>
<dbReference type="Proteomes" id="UP000598467">
    <property type="component" value="Unassembled WGS sequence"/>
</dbReference>
<dbReference type="Pfam" id="PF06059">
    <property type="entry name" value="DUF930"/>
    <property type="match status" value="1"/>
</dbReference>
<feature type="transmembrane region" description="Helical" evidence="2">
    <location>
        <begin position="27"/>
        <end position="52"/>
    </location>
</feature>
<name>A0A926P4W2_9HYPH</name>
<keyword evidence="2" id="KW-0472">Membrane</keyword>
<feature type="compositionally biased region" description="Basic and acidic residues" evidence="1">
    <location>
        <begin position="144"/>
        <end position="156"/>
    </location>
</feature>
<dbReference type="InterPro" id="IPR009273">
    <property type="entry name" value="DUF930"/>
</dbReference>
<evidence type="ECO:0000256" key="2">
    <source>
        <dbReference type="SAM" id="Phobius"/>
    </source>
</evidence>
<keyword evidence="2" id="KW-0812">Transmembrane</keyword>
<sequence>MASDAPALTMIPADEGPMDRTRRTNRWFFSGELAVSLLLHTLVAAALIGGVVRQFDTPHVDPIDVELVAPPELKKPEPDDKKPDEKQQDAPKAEAPPPPPPPPPQLEEKPVEPQVTPKVMQPVVEFGDTDSGPRKALDGTAAEDAVKSDQPEEKPADPAPTAEDAGKPEDPQNADTQDSQAPPDETADVQEPPKPEQEQPEETQPEQKQAEQPKPDEQPPEQVQPDQPPEAAVAEAPAPEAIAETEAPTEDFGTVGPIVTAALPAPKPAQRPAARNASNAAANPASGSGNSGRQSPRLAEARQLFSDSILGGTRARTAMAGMPPGQRLNLLCMTELRAQLTDWDPARPPEMLPSFRPRGGNVLEPGQAAYGSRGDWYDLNFRCETDKEVTRVVKFSFRIGPPIPPTKWQARGLPSF</sequence>
<reference evidence="3" key="1">
    <citation type="submission" date="2020-05" db="EMBL/GenBank/DDBJ databases">
        <title>Identification of trans-AT polyketide cluster in two marine bacteria, producers of a novel glutaramide-containing polyketide sesbanimide D and analogs.</title>
        <authorList>
            <person name="Kacar D."/>
            <person name="Rodriguez P."/>
            <person name="Canedo L."/>
            <person name="Gonzalez E."/>
            <person name="Galan B."/>
            <person name="De La Calle F."/>
            <person name="Garcia J.L."/>
        </authorList>
    </citation>
    <scope>NUCLEOTIDE SEQUENCE</scope>
    <source>
        <strain evidence="3">PHM038</strain>
    </source>
</reference>
<feature type="region of interest" description="Disordered" evidence="1">
    <location>
        <begin position="67"/>
        <end position="297"/>
    </location>
</feature>
<gene>
    <name evidence="3" type="ORF">HK439_12725</name>
</gene>
<feature type="compositionally biased region" description="Low complexity" evidence="1">
    <location>
        <begin position="261"/>
        <end position="293"/>
    </location>
</feature>
<proteinExistence type="predicted"/>
<feature type="compositionally biased region" description="Basic and acidic residues" evidence="1">
    <location>
        <begin position="208"/>
        <end position="217"/>
    </location>
</feature>
<dbReference type="AlphaFoldDB" id="A0A926P4W2"/>
<feature type="compositionally biased region" description="Low complexity" evidence="1">
    <location>
        <begin position="220"/>
        <end position="246"/>
    </location>
</feature>
<feature type="region of interest" description="Disordered" evidence="1">
    <location>
        <begin position="1"/>
        <end position="20"/>
    </location>
</feature>
<feature type="compositionally biased region" description="Pro residues" evidence="1">
    <location>
        <begin position="94"/>
        <end position="105"/>
    </location>
</feature>
<feature type="compositionally biased region" description="Basic and acidic residues" evidence="1">
    <location>
        <begin position="72"/>
        <end position="92"/>
    </location>
</feature>